<protein>
    <recommendedName>
        <fullName evidence="8">NRPS-like enzyme</fullName>
    </recommendedName>
</protein>
<dbReference type="InterPro" id="IPR036291">
    <property type="entry name" value="NAD(P)-bd_dom_sf"/>
</dbReference>
<dbReference type="Pfam" id="PF07993">
    <property type="entry name" value="NAD_binding_4"/>
    <property type="match status" value="1"/>
</dbReference>
<evidence type="ECO:0000313" key="6">
    <source>
        <dbReference type="EMBL" id="KAF7172586.1"/>
    </source>
</evidence>
<evidence type="ECO:0000313" key="7">
    <source>
        <dbReference type="Proteomes" id="UP000654922"/>
    </source>
</evidence>
<dbReference type="EMBL" id="JACBAE010001131">
    <property type="protein sequence ID" value="KAF7172586.1"/>
    <property type="molecule type" value="Genomic_DNA"/>
</dbReference>
<dbReference type="PANTHER" id="PTHR43439:SF2">
    <property type="entry name" value="ENZYME, PUTATIVE (JCVI)-RELATED"/>
    <property type="match status" value="1"/>
</dbReference>
<dbReference type="Gene3D" id="3.40.50.720">
    <property type="entry name" value="NAD(P)-binding Rossmann-like Domain"/>
    <property type="match status" value="1"/>
</dbReference>
<dbReference type="SUPFAM" id="SSF56801">
    <property type="entry name" value="Acetyl-CoA synthetase-like"/>
    <property type="match status" value="1"/>
</dbReference>
<evidence type="ECO:0000256" key="1">
    <source>
        <dbReference type="ARBA" id="ARBA00022450"/>
    </source>
</evidence>
<dbReference type="InterPro" id="IPR013120">
    <property type="entry name" value="FAR_NAD-bd"/>
</dbReference>
<comment type="caution">
    <text evidence="6">The sequence shown here is derived from an EMBL/GenBank/DDBJ whole genome shotgun (WGS) entry which is preliminary data.</text>
</comment>
<dbReference type="AlphaFoldDB" id="A0A8H6QGD2"/>
<dbReference type="InterPro" id="IPR051414">
    <property type="entry name" value="Adenylate-forming_Reductase"/>
</dbReference>
<keyword evidence="2" id="KW-0597">Phosphoprotein</keyword>
<dbReference type="Pfam" id="PF00501">
    <property type="entry name" value="AMP-binding"/>
    <property type="match status" value="1"/>
</dbReference>
<feature type="domain" description="AMP-dependent synthetase/ligase" evidence="4">
    <location>
        <begin position="19"/>
        <end position="303"/>
    </location>
</feature>
<evidence type="ECO:0008006" key="8">
    <source>
        <dbReference type="Google" id="ProtNLM"/>
    </source>
</evidence>
<dbReference type="Pfam" id="PF23562">
    <property type="entry name" value="AMP-binding_C_3"/>
    <property type="match status" value="1"/>
</dbReference>
<feature type="region of interest" description="Disordered" evidence="3">
    <location>
        <begin position="681"/>
        <end position="705"/>
    </location>
</feature>
<dbReference type="PANTHER" id="PTHR43439">
    <property type="entry name" value="PHENYLACETATE-COENZYME A LIGASE"/>
    <property type="match status" value="1"/>
</dbReference>
<keyword evidence="1" id="KW-0596">Phosphopantetheine</keyword>
<evidence type="ECO:0000259" key="5">
    <source>
        <dbReference type="Pfam" id="PF07993"/>
    </source>
</evidence>
<name>A0A8H6QGD2_9EURO</name>
<dbReference type="PROSITE" id="PS00455">
    <property type="entry name" value="AMP_BINDING"/>
    <property type="match status" value="1"/>
</dbReference>
<dbReference type="Proteomes" id="UP000654922">
    <property type="component" value="Unassembled WGS sequence"/>
</dbReference>
<evidence type="ECO:0000256" key="2">
    <source>
        <dbReference type="ARBA" id="ARBA00022553"/>
    </source>
</evidence>
<dbReference type="Gene3D" id="3.30.300.30">
    <property type="match status" value="1"/>
</dbReference>
<organism evidence="6 7">
    <name type="scientific">Aspergillus felis</name>
    <dbReference type="NCBI Taxonomy" id="1287682"/>
    <lineage>
        <taxon>Eukaryota</taxon>
        <taxon>Fungi</taxon>
        <taxon>Dikarya</taxon>
        <taxon>Ascomycota</taxon>
        <taxon>Pezizomycotina</taxon>
        <taxon>Eurotiomycetes</taxon>
        <taxon>Eurotiomycetidae</taxon>
        <taxon>Eurotiales</taxon>
        <taxon>Aspergillaceae</taxon>
        <taxon>Aspergillus</taxon>
        <taxon>Aspergillus subgen. Fumigati</taxon>
    </lineage>
</organism>
<evidence type="ECO:0000259" key="4">
    <source>
        <dbReference type="Pfam" id="PF00501"/>
    </source>
</evidence>
<dbReference type="InterPro" id="IPR020845">
    <property type="entry name" value="AMP-binding_CS"/>
</dbReference>
<dbReference type="InterPro" id="IPR000873">
    <property type="entry name" value="AMP-dep_synth/lig_dom"/>
</dbReference>
<feature type="compositionally biased region" description="Polar residues" evidence="3">
    <location>
        <begin position="682"/>
        <end position="705"/>
    </location>
</feature>
<feature type="domain" description="Thioester reductase (TE)" evidence="5">
    <location>
        <begin position="654"/>
        <end position="887"/>
    </location>
</feature>
<dbReference type="OrthoDB" id="429813at2759"/>
<evidence type="ECO:0000256" key="3">
    <source>
        <dbReference type="SAM" id="MobiDB-lite"/>
    </source>
</evidence>
<sequence length="1014" mass="113703">MPSTTDNIGKRLLVNFIDEVAHSSPSARAVCQPVTVDSKTENHFLTYGSIANIVNRLAKWLDECLPADNESRTIGYLASSDIRHLVITLAAIKVKAKALLLSPRNGAAVHRHVLEKANSSFLVFDASFRKVADELQHEAEIRTCAVPSLVECLRYGDNEEHYPYEETWETAADDTFVILHTAGSTGMPKPVTIPHSTLAAVDAHHLISSRLGRKCVLEILAEADMPFMGFPLFHTAGLILSCFFLLSGCTVMVGNPNKPVSRNMIREILNTSEVDALILPPSVLDDVAQDEQLVKDLSRCRLYQIQDRRLSVSQSEANQQHRQYRVRDELNGIQWRRFDPQPDKFEMIITRSDAASEFQSVFRNIPDLEEFETKDLFSRHETIPDYWVYEGRRDDIVVLSTGENLNPLEIEGAIRANPGIQGALVFGTGRPKPGLLIELGSNENEQRVEDIKQQVMDVLRDTYRRCPDFVRIPEGNIIFAKGDKPFARTEKGTVQRRQTIEAYQNEIDALFDSFRGGFGDQHLSLDLASEEAFAGSLAKAVAEITDTDGFDTNSDFFDAGMNSQQAEMIIANVREMIRNDSNCGLDESQLNADAIYTHTSAVKLASYIFHPSQSPSQEDRLQTMSTMLDKYMSSLPRREAKAQRQPHGQEHILLTGSTGFVGSNLLRALCRRDNVKKISCINRKNPSRSPSKATEGMNGSASSPEVQYLTGDLSEQKLGLEEKTYSELTKSVTTIVHCQWPVTFKQRLSYFEPQIQGVVNLVQFVVASNRPPRIIFLSSIDTVTMWDQDSPVPETLLTPFEYAQTEYGESKLIASLLLHKAGELAGVRSSICRLGQIAGPVHTDGAWPLRDWFPTLLVSSKMMGYVPGTLGAQRHLEWIPVDILAEMLADLAELDDRTLPSDEVTSYYHFVNPNRATWEKVVPSVVDELRGTRKTATLADWVKKLEEHAAKPADADRPFPGVQLLDFYRSLEGRPLKMETQHTQKRIPSLRKVSAVNEEWMRIWIRQLASNGSL</sequence>
<dbReference type="SUPFAM" id="SSF51735">
    <property type="entry name" value="NAD(P)-binding Rossmann-fold domains"/>
    <property type="match status" value="1"/>
</dbReference>
<reference evidence="6" key="1">
    <citation type="submission" date="2020-06" db="EMBL/GenBank/DDBJ databases">
        <title>Draft genome sequences of strains closely related to Aspergillus parafelis and Aspergillus hiratsukae.</title>
        <authorList>
            <person name="Dos Santos R.A.C."/>
            <person name="Rivero-Menendez O."/>
            <person name="Steenwyk J.L."/>
            <person name="Mead M.E."/>
            <person name="Goldman G.H."/>
            <person name="Alastruey-Izquierdo A."/>
            <person name="Rokas A."/>
        </authorList>
    </citation>
    <scope>NUCLEOTIDE SEQUENCE</scope>
    <source>
        <strain evidence="6">CNM-CM5623</strain>
    </source>
</reference>
<gene>
    <name evidence="6" type="ORF">CNMCM5623_004757</name>
</gene>
<proteinExistence type="predicted"/>
<dbReference type="InterPro" id="IPR045851">
    <property type="entry name" value="AMP-bd_C_sf"/>
</dbReference>
<dbReference type="InterPro" id="IPR042099">
    <property type="entry name" value="ANL_N_sf"/>
</dbReference>
<dbReference type="Gene3D" id="3.40.50.12780">
    <property type="entry name" value="N-terminal domain of ligase-like"/>
    <property type="match status" value="1"/>
</dbReference>
<accession>A0A8H6QGD2</accession>